<keyword evidence="5" id="KW-0413">Isomerase</keyword>
<proteinExistence type="inferred from homology"/>
<comment type="catalytic activity">
    <reaction evidence="1">
        <text>a uridine in mRNA = a pseudouridine in mRNA</text>
        <dbReference type="Rhea" id="RHEA:56644"/>
        <dbReference type="Rhea" id="RHEA-COMP:14658"/>
        <dbReference type="Rhea" id="RHEA-COMP:14659"/>
        <dbReference type="ChEBI" id="CHEBI:65314"/>
        <dbReference type="ChEBI" id="CHEBI:65315"/>
    </reaction>
</comment>
<gene>
    <name evidence="8" type="ORF">CKM354_000835000</name>
</gene>
<dbReference type="GO" id="GO:0005634">
    <property type="term" value="C:nucleus"/>
    <property type="evidence" value="ECO:0007669"/>
    <property type="project" value="TreeGrafter"/>
</dbReference>
<dbReference type="SUPFAM" id="SSF55120">
    <property type="entry name" value="Pseudouridine synthase"/>
    <property type="match status" value="1"/>
</dbReference>
<dbReference type="Proteomes" id="UP000825890">
    <property type="component" value="Unassembled WGS sequence"/>
</dbReference>
<feature type="region of interest" description="Disordered" evidence="6">
    <location>
        <begin position="74"/>
        <end position="93"/>
    </location>
</feature>
<comment type="caution">
    <text evidence="8">The sequence shown here is derived from an EMBL/GenBank/DDBJ whole genome shotgun (WGS) entry which is preliminary data.</text>
</comment>
<dbReference type="HAMAP" id="MF_01080">
    <property type="entry name" value="TruB_bact"/>
    <property type="match status" value="1"/>
</dbReference>
<dbReference type="EMBL" id="BOLY01000005">
    <property type="protein sequence ID" value="GIZ45169.1"/>
    <property type="molecule type" value="Genomic_DNA"/>
</dbReference>
<evidence type="ECO:0000259" key="7">
    <source>
        <dbReference type="Pfam" id="PF01509"/>
    </source>
</evidence>
<dbReference type="PANTHER" id="PTHR13767">
    <property type="entry name" value="TRNA-PSEUDOURIDINE SYNTHASE"/>
    <property type="match status" value="1"/>
</dbReference>
<feature type="compositionally biased region" description="Basic residues" evidence="6">
    <location>
        <begin position="83"/>
        <end position="93"/>
    </location>
</feature>
<dbReference type="EC" id="5.4.99.25" evidence="3"/>
<dbReference type="RefSeq" id="XP_044659656.1">
    <property type="nucleotide sequence ID" value="XM_044803721.1"/>
</dbReference>
<dbReference type="GO" id="GO:0003723">
    <property type="term" value="F:RNA binding"/>
    <property type="evidence" value="ECO:0007669"/>
    <property type="project" value="InterPro"/>
</dbReference>
<accession>A0A9P3CLT8</accession>
<dbReference type="InterPro" id="IPR020103">
    <property type="entry name" value="PsdUridine_synth_cat_dom_sf"/>
</dbReference>
<comment type="similarity">
    <text evidence="2">Belongs to the pseudouridine synthase TruB family.</text>
</comment>
<feature type="region of interest" description="Disordered" evidence="6">
    <location>
        <begin position="256"/>
        <end position="370"/>
    </location>
</feature>
<dbReference type="OrthoDB" id="9995526at2759"/>
<name>A0A9P3CLT8_9PEZI</name>
<evidence type="ECO:0000256" key="5">
    <source>
        <dbReference type="ARBA" id="ARBA00023235"/>
    </source>
</evidence>
<dbReference type="PANTHER" id="PTHR13767:SF2">
    <property type="entry name" value="PSEUDOURIDYLATE SYNTHASE TRUB1"/>
    <property type="match status" value="1"/>
</dbReference>
<dbReference type="GeneID" id="68293925"/>
<dbReference type="InterPro" id="IPR014780">
    <property type="entry name" value="tRNA_psdUridine_synth_TruB"/>
</dbReference>
<keyword evidence="4" id="KW-0819">tRNA processing</keyword>
<evidence type="ECO:0000313" key="9">
    <source>
        <dbReference type="Proteomes" id="UP000825890"/>
    </source>
</evidence>
<dbReference type="InterPro" id="IPR002501">
    <property type="entry name" value="PsdUridine_synth_N"/>
</dbReference>
<organism evidence="8 9">
    <name type="scientific">Cercospora kikuchii</name>
    <dbReference type="NCBI Taxonomy" id="84275"/>
    <lineage>
        <taxon>Eukaryota</taxon>
        <taxon>Fungi</taxon>
        <taxon>Dikarya</taxon>
        <taxon>Ascomycota</taxon>
        <taxon>Pezizomycotina</taxon>
        <taxon>Dothideomycetes</taxon>
        <taxon>Dothideomycetidae</taxon>
        <taxon>Mycosphaerellales</taxon>
        <taxon>Mycosphaerellaceae</taxon>
        <taxon>Cercospora</taxon>
    </lineage>
</organism>
<evidence type="ECO:0000256" key="4">
    <source>
        <dbReference type="ARBA" id="ARBA00022694"/>
    </source>
</evidence>
<sequence length="476" mass="51919">MGGRQLLFRSLKQAIHPTNKPVPGIVTTMSGPILEGVLAINKPPGISSAQVIRDVQQQFNPSKLFRPWLDRERSKIESESHNQRQKRKVKARKLRDVKMGHGGTLDPMATGVLILGIGSGTKDLGHFTTECTKSYEAVVLFGAATDTYDTEGKIVGRKPYDHVSREAVDQALAKFRGKGMQKPPIFSALRVQGKRLYEYAREGKPLPEGFEIQERPVDVTELELTEWYPGGTHSWHWPSIEAESAEKNLARQALPDQLGGASPKRDATEGESGEAVLKRKRSELNEAEAGTTTSSPSKRLKANGDASGDESTPDIMPATIKRLSTQEGAQPDTEVAQPPKDTEQPASSDAKAAVELQDEDMNHKPKPCPAPACRLKMTVTSGFYVRSLVQDLGVAVGSLACMSSLVRTRQSDFQLPTNVLQYDELQAGEDVWGPKVQALLEEWNEKKNSNDSAPQGGRTSSKVADAQTGDVKGCEV</sequence>
<dbReference type="GO" id="GO:0160148">
    <property type="term" value="F:tRNA pseudouridine(55) synthase activity"/>
    <property type="evidence" value="ECO:0007669"/>
    <property type="project" value="UniProtKB-EC"/>
</dbReference>
<feature type="compositionally biased region" description="Polar residues" evidence="6">
    <location>
        <begin position="450"/>
        <end position="462"/>
    </location>
</feature>
<keyword evidence="9" id="KW-1185">Reference proteome</keyword>
<feature type="region of interest" description="Disordered" evidence="6">
    <location>
        <begin position="442"/>
        <end position="476"/>
    </location>
</feature>
<dbReference type="Pfam" id="PF01509">
    <property type="entry name" value="TruB_N"/>
    <property type="match status" value="1"/>
</dbReference>
<feature type="domain" description="Pseudouridine synthase II N-terminal" evidence="7">
    <location>
        <begin position="93"/>
        <end position="228"/>
    </location>
</feature>
<dbReference type="GO" id="GO:0006400">
    <property type="term" value="P:tRNA modification"/>
    <property type="evidence" value="ECO:0007669"/>
    <property type="project" value="TreeGrafter"/>
</dbReference>
<reference evidence="8 9" key="1">
    <citation type="submission" date="2021-01" db="EMBL/GenBank/DDBJ databases">
        <title>Cercospora kikuchii MAFF 305040 whole genome shotgun sequence.</title>
        <authorList>
            <person name="Kashiwa T."/>
            <person name="Suzuki T."/>
        </authorList>
    </citation>
    <scope>NUCLEOTIDE SEQUENCE [LARGE SCALE GENOMIC DNA]</scope>
    <source>
        <strain evidence="8 9">MAFF 305040</strain>
    </source>
</reference>
<dbReference type="AlphaFoldDB" id="A0A9P3CLT8"/>
<protein>
    <recommendedName>
        <fullName evidence="3">tRNA pseudouridine(55) synthase</fullName>
        <ecNumber evidence="3">5.4.99.25</ecNumber>
    </recommendedName>
</protein>
<evidence type="ECO:0000313" key="8">
    <source>
        <dbReference type="EMBL" id="GIZ45169.1"/>
    </source>
</evidence>
<evidence type="ECO:0000256" key="1">
    <source>
        <dbReference type="ARBA" id="ARBA00001166"/>
    </source>
</evidence>
<evidence type="ECO:0000256" key="3">
    <source>
        <dbReference type="ARBA" id="ARBA00012787"/>
    </source>
</evidence>
<evidence type="ECO:0000256" key="2">
    <source>
        <dbReference type="ARBA" id="ARBA00008999"/>
    </source>
</evidence>
<dbReference type="Gene3D" id="3.30.2350.10">
    <property type="entry name" value="Pseudouridine synthase"/>
    <property type="match status" value="1"/>
</dbReference>
<dbReference type="GO" id="GO:1990481">
    <property type="term" value="P:mRNA pseudouridine synthesis"/>
    <property type="evidence" value="ECO:0007669"/>
    <property type="project" value="TreeGrafter"/>
</dbReference>
<evidence type="ECO:0000256" key="6">
    <source>
        <dbReference type="SAM" id="MobiDB-lite"/>
    </source>
</evidence>